<comment type="caution">
    <text evidence="2">The sequence shown here is derived from an EMBL/GenBank/DDBJ whole genome shotgun (WGS) entry which is preliminary data.</text>
</comment>
<keyword evidence="1" id="KW-0812">Transmembrane</keyword>
<evidence type="ECO:0000313" key="2">
    <source>
        <dbReference type="EMBL" id="MEQ2295584.1"/>
    </source>
</evidence>
<name>A0ABV0YP01_9TELE</name>
<proteinExistence type="predicted"/>
<feature type="transmembrane region" description="Helical" evidence="1">
    <location>
        <begin position="33"/>
        <end position="54"/>
    </location>
</feature>
<sequence length="109" mass="11798">MLRCLAVAAAVWSGAVLPGWVWGCPLFWIIKCGPIFLRALVIASSKVVVGHYFLAKDKMQSSASIKLSTFKLLGWGLGVYFGRHYFSAAPDVTSLTVDNGAVNSIYVCI</sequence>
<accession>A0ABV0YP01</accession>
<evidence type="ECO:0000313" key="3">
    <source>
        <dbReference type="Proteomes" id="UP001469553"/>
    </source>
</evidence>
<protein>
    <submittedName>
        <fullName evidence="2">Uncharacterized protein</fullName>
    </submittedName>
</protein>
<keyword evidence="1" id="KW-1133">Transmembrane helix</keyword>
<gene>
    <name evidence="2" type="ORF">AMECASPLE_015926</name>
</gene>
<reference evidence="2 3" key="1">
    <citation type="submission" date="2021-06" db="EMBL/GenBank/DDBJ databases">
        <authorList>
            <person name="Palmer J.M."/>
        </authorList>
    </citation>
    <scope>NUCLEOTIDE SEQUENCE [LARGE SCALE GENOMIC DNA]</scope>
    <source>
        <strain evidence="2 3">AS_MEX2019</strain>
        <tissue evidence="2">Muscle</tissue>
    </source>
</reference>
<dbReference type="EMBL" id="JAHRIP010038761">
    <property type="protein sequence ID" value="MEQ2295584.1"/>
    <property type="molecule type" value="Genomic_DNA"/>
</dbReference>
<dbReference type="Proteomes" id="UP001469553">
    <property type="component" value="Unassembled WGS sequence"/>
</dbReference>
<keyword evidence="1" id="KW-0472">Membrane</keyword>
<keyword evidence="3" id="KW-1185">Reference proteome</keyword>
<evidence type="ECO:0000256" key="1">
    <source>
        <dbReference type="SAM" id="Phobius"/>
    </source>
</evidence>
<organism evidence="2 3">
    <name type="scientific">Ameca splendens</name>
    <dbReference type="NCBI Taxonomy" id="208324"/>
    <lineage>
        <taxon>Eukaryota</taxon>
        <taxon>Metazoa</taxon>
        <taxon>Chordata</taxon>
        <taxon>Craniata</taxon>
        <taxon>Vertebrata</taxon>
        <taxon>Euteleostomi</taxon>
        <taxon>Actinopterygii</taxon>
        <taxon>Neopterygii</taxon>
        <taxon>Teleostei</taxon>
        <taxon>Neoteleostei</taxon>
        <taxon>Acanthomorphata</taxon>
        <taxon>Ovalentaria</taxon>
        <taxon>Atherinomorphae</taxon>
        <taxon>Cyprinodontiformes</taxon>
        <taxon>Goodeidae</taxon>
        <taxon>Ameca</taxon>
    </lineage>
</organism>